<dbReference type="EMBL" id="JBHTLP010000024">
    <property type="protein sequence ID" value="MFD1145118.1"/>
    <property type="molecule type" value="Genomic_DNA"/>
</dbReference>
<gene>
    <name evidence="2" type="ORF">ACFQ4C_28570</name>
</gene>
<sequence length="129" mass="14498">MNTLLSSPQTAVTGGRRVTRLSARQLLDVELGLFLISQLRPNASPGALPDLLSHVNPGWTTRQHKLRNRGLALLTHLTPYSRWHDLLEIYMAAPADLQAYDISRDRSRFGPKTVGFSRNRLTVLRKVLS</sequence>
<dbReference type="InterPro" id="IPR055254">
    <property type="entry name" value="pPIWI_RE_Z"/>
</dbReference>
<dbReference type="Pfam" id="PF18155">
    <property type="entry name" value="pPIWI_RE_Z"/>
    <property type="match status" value="1"/>
</dbReference>
<feature type="domain" description="pPIWI-RE three-gene island" evidence="1">
    <location>
        <begin position="21"/>
        <end position="129"/>
    </location>
</feature>
<accession>A0ABW3QBH0</accession>
<evidence type="ECO:0000313" key="3">
    <source>
        <dbReference type="Proteomes" id="UP001597116"/>
    </source>
</evidence>
<protein>
    <recommendedName>
        <fullName evidence="1">pPIWI-RE three-gene island domain-containing protein</fullName>
    </recommendedName>
</protein>
<evidence type="ECO:0000313" key="2">
    <source>
        <dbReference type="EMBL" id="MFD1145118.1"/>
    </source>
</evidence>
<proteinExistence type="predicted"/>
<comment type="caution">
    <text evidence="2">The sequence shown here is derived from an EMBL/GenBank/DDBJ whole genome shotgun (WGS) entry which is preliminary data.</text>
</comment>
<keyword evidence="3" id="KW-1185">Reference proteome</keyword>
<evidence type="ECO:0000259" key="1">
    <source>
        <dbReference type="Pfam" id="PF18155"/>
    </source>
</evidence>
<dbReference type="Proteomes" id="UP001597116">
    <property type="component" value="Unassembled WGS sequence"/>
</dbReference>
<organism evidence="2 3">
    <name type="scientific">Larkinella insperata</name>
    <dbReference type="NCBI Taxonomy" id="332158"/>
    <lineage>
        <taxon>Bacteria</taxon>
        <taxon>Pseudomonadati</taxon>
        <taxon>Bacteroidota</taxon>
        <taxon>Cytophagia</taxon>
        <taxon>Cytophagales</taxon>
        <taxon>Spirosomataceae</taxon>
        <taxon>Larkinella</taxon>
    </lineage>
</organism>
<name>A0ABW3QBH0_9BACT</name>
<reference evidence="3" key="1">
    <citation type="journal article" date="2019" name="Int. J. Syst. Evol. Microbiol.">
        <title>The Global Catalogue of Microorganisms (GCM) 10K type strain sequencing project: providing services to taxonomists for standard genome sequencing and annotation.</title>
        <authorList>
            <consortium name="The Broad Institute Genomics Platform"/>
            <consortium name="The Broad Institute Genome Sequencing Center for Infectious Disease"/>
            <person name="Wu L."/>
            <person name="Ma J."/>
        </authorList>
    </citation>
    <scope>NUCLEOTIDE SEQUENCE [LARGE SCALE GENOMIC DNA]</scope>
    <source>
        <strain evidence="3">CCUG 55608</strain>
    </source>
</reference>
<dbReference type="RefSeq" id="WP_265994178.1">
    <property type="nucleotide sequence ID" value="NZ_CP110973.1"/>
</dbReference>